<dbReference type="InterPro" id="IPR006439">
    <property type="entry name" value="HAD-SF_hydro_IA"/>
</dbReference>
<dbReference type="EMBL" id="CP002329">
    <property type="protein sequence ID" value="AEF37808.1"/>
    <property type="molecule type" value="Genomic_DNA"/>
</dbReference>
<organism evidence="1 2">
    <name type="scientific">Mycolicibacter sinensis (strain JDM601)</name>
    <name type="common">Mycobacterium sinense</name>
    <dbReference type="NCBI Taxonomy" id="875328"/>
    <lineage>
        <taxon>Bacteria</taxon>
        <taxon>Bacillati</taxon>
        <taxon>Actinomycetota</taxon>
        <taxon>Actinomycetes</taxon>
        <taxon>Mycobacteriales</taxon>
        <taxon>Mycobacteriaceae</taxon>
        <taxon>Mycolicibacter</taxon>
    </lineage>
</organism>
<dbReference type="PANTHER" id="PTHR47829">
    <property type="entry name" value="HYDROLASE, PUTATIVE (AFU_ORTHOLOGUE AFUA_1G12880)-RELATED"/>
    <property type="match status" value="1"/>
</dbReference>
<dbReference type="InterPro" id="IPR052898">
    <property type="entry name" value="ACAD10-like"/>
</dbReference>
<dbReference type="InterPro" id="IPR036412">
    <property type="entry name" value="HAD-like_sf"/>
</dbReference>
<dbReference type="Proteomes" id="UP000009224">
    <property type="component" value="Chromosome"/>
</dbReference>
<dbReference type="NCBIfam" id="TIGR01509">
    <property type="entry name" value="HAD-SF-IA-v3"/>
    <property type="match status" value="1"/>
</dbReference>
<dbReference type="PANTHER" id="PTHR47829:SF1">
    <property type="entry name" value="HAD FAMILY PHOSPHATASE"/>
    <property type="match status" value="1"/>
</dbReference>
<dbReference type="Gene3D" id="3.40.50.1000">
    <property type="entry name" value="HAD superfamily/HAD-like"/>
    <property type="match status" value="1"/>
</dbReference>
<accession>F5YRL7</accession>
<dbReference type="SFLD" id="SFLDG01129">
    <property type="entry name" value="C1.5:_HAD__Beta-PGM__Phosphata"/>
    <property type="match status" value="1"/>
</dbReference>
<dbReference type="HOGENOM" id="CLU_045011_9_4_11"/>
<dbReference type="InterPro" id="IPR023214">
    <property type="entry name" value="HAD_sf"/>
</dbReference>
<dbReference type="CDD" id="cd02603">
    <property type="entry name" value="HAD_sEH-N_like"/>
    <property type="match status" value="1"/>
</dbReference>
<evidence type="ECO:0000313" key="1">
    <source>
        <dbReference type="EMBL" id="AEF37808.1"/>
    </source>
</evidence>
<evidence type="ECO:0000313" key="2">
    <source>
        <dbReference type="Proteomes" id="UP000009224"/>
    </source>
</evidence>
<name>F5YRL7_MYCSD</name>
<protein>
    <submittedName>
        <fullName evidence="1">Hydrolase</fullName>
    </submittedName>
</protein>
<dbReference type="Gene3D" id="1.10.150.240">
    <property type="entry name" value="Putative phosphatase, domain 2"/>
    <property type="match status" value="1"/>
</dbReference>
<proteinExistence type="predicted"/>
<keyword evidence="1" id="KW-0378">Hydrolase</keyword>
<dbReference type="RefSeq" id="WP_013830731.1">
    <property type="nucleotide sequence ID" value="NC_015576.1"/>
</dbReference>
<gene>
    <name evidence="1" type="ordered locus">JDM601_3808</name>
</gene>
<dbReference type="InterPro" id="IPR023198">
    <property type="entry name" value="PGP-like_dom2"/>
</dbReference>
<dbReference type="KEGG" id="mjd:JDM601_3808"/>
<dbReference type="Pfam" id="PF00702">
    <property type="entry name" value="Hydrolase"/>
    <property type="match status" value="1"/>
</dbReference>
<sequence length="211" mass="23088">MMSTVAKPPALLIDFGGVLTESVLGAFERACLTHGVDPRGFIAEAFASDHAEDSPFALIELGRISIPEFVEQVSPVLSRHASATVDGAAWYDEVQRTTQRVDALMVKAVQELVDLGIQTALVSNSWGPRDTYPWDRMPRVGEIIVSAEVGIRKPDPAIYLLAADKLGRPTDECIFVDDVEVNLVPARNLGMQTLLHTDRESTLTSLRRVYG</sequence>
<dbReference type="OrthoDB" id="3774052at2"/>
<keyword evidence="2" id="KW-1185">Reference proteome</keyword>
<dbReference type="eggNOG" id="COG1011">
    <property type="taxonomic scope" value="Bacteria"/>
</dbReference>
<reference evidence="1 2" key="1">
    <citation type="journal article" date="2011" name="J. Bacteriol.">
        <title>Complete genome sequence of a novel clinical isolate, the nontuberculous Mycobacterium strain JDM601.</title>
        <authorList>
            <person name="Zhang Z.Y."/>
            <person name="Sun Z.Q."/>
            <person name="Wang Z.L."/>
            <person name="Wen Z.L."/>
            <person name="Sun Q.W."/>
            <person name="Zhu Z.Q."/>
            <person name="Song Y.Z."/>
            <person name="Zhao J.W."/>
            <person name="Wang H.H."/>
            <person name="Zhang S.L."/>
            <person name="Guo X.K."/>
        </authorList>
    </citation>
    <scope>NUCLEOTIDE SEQUENCE [LARGE SCALE GENOMIC DNA]</scope>
    <source>
        <strain evidence="1 2">JDM601</strain>
    </source>
</reference>
<dbReference type="SFLD" id="SFLDS00003">
    <property type="entry name" value="Haloacid_Dehalogenase"/>
    <property type="match status" value="1"/>
</dbReference>
<dbReference type="STRING" id="875328.JDM601_3808"/>
<dbReference type="AlphaFoldDB" id="F5YRL7"/>
<dbReference type="GO" id="GO:0016787">
    <property type="term" value="F:hydrolase activity"/>
    <property type="evidence" value="ECO:0007669"/>
    <property type="project" value="UniProtKB-KW"/>
</dbReference>
<dbReference type="SUPFAM" id="SSF56784">
    <property type="entry name" value="HAD-like"/>
    <property type="match status" value="1"/>
</dbReference>
<dbReference type="PRINTS" id="PR00413">
    <property type="entry name" value="HADHALOGNASE"/>
</dbReference>